<protein>
    <submittedName>
        <fullName evidence="1">Uncharacterized protein</fullName>
    </submittedName>
</protein>
<sequence>MLDWKYICSSDEVELIDPLSMLNCHHIALHSENPGKEREQTTP</sequence>
<organism evidence="1 2">
    <name type="scientific">Desulfoprunum benzoelyticum</name>
    <dbReference type="NCBI Taxonomy" id="1506996"/>
    <lineage>
        <taxon>Bacteria</taxon>
        <taxon>Pseudomonadati</taxon>
        <taxon>Thermodesulfobacteriota</taxon>
        <taxon>Desulfobulbia</taxon>
        <taxon>Desulfobulbales</taxon>
        <taxon>Desulfobulbaceae</taxon>
        <taxon>Desulfoprunum</taxon>
    </lineage>
</organism>
<evidence type="ECO:0000313" key="1">
    <source>
        <dbReference type="EMBL" id="MBB5349706.1"/>
    </source>
</evidence>
<gene>
    <name evidence="1" type="ORF">HNQ81_003463</name>
</gene>
<proteinExistence type="predicted"/>
<keyword evidence="2" id="KW-1185">Reference proteome</keyword>
<comment type="caution">
    <text evidence="1">The sequence shown here is derived from an EMBL/GenBank/DDBJ whole genome shotgun (WGS) entry which is preliminary data.</text>
</comment>
<dbReference type="AlphaFoldDB" id="A0A840UY13"/>
<accession>A0A840UY13</accession>
<reference evidence="1 2" key="1">
    <citation type="submission" date="2020-08" db="EMBL/GenBank/DDBJ databases">
        <title>Genomic Encyclopedia of Type Strains, Phase IV (KMG-IV): sequencing the most valuable type-strain genomes for metagenomic binning, comparative biology and taxonomic classification.</title>
        <authorList>
            <person name="Goeker M."/>
        </authorList>
    </citation>
    <scope>NUCLEOTIDE SEQUENCE [LARGE SCALE GENOMIC DNA]</scope>
    <source>
        <strain evidence="1 2">DSM 28570</strain>
    </source>
</reference>
<evidence type="ECO:0000313" key="2">
    <source>
        <dbReference type="Proteomes" id="UP000539642"/>
    </source>
</evidence>
<dbReference type="EMBL" id="JACHEO010000036">
    <property type="protein sequence ID" value="MBB5349706.1"/>
    <property type="molecule type" value="Genomic_DNA"/>
</dbReference>
<name>A0A840UY13_9BACT</name>
<dbReference type="Proteomes" id="UP000539642">
    <property type="component" value="Unassembled WGS sequence"/>
</dbReference>